<comment type="similarity">
    <text evidence="2">Belongs to the histidine acid phosphatase family.</text>
</comment>
<feature type="chain" id="PRO_5040489484" description="acid phosphatase" evidence="8">
    <location>
        <begin position="22"/>
        <end position="378"/>
    </location>
</feature>
<dbReference type="Pfam" id="PF00328">
    <property type="entry name" value="His_Phos_2"/>
    <property type="match status" value="1"/>
</dbReference>
<sequence>MRPFSVWGLSLAVLLATQVICKDTDKDTIQLVHVFFRHGSRTPEKSHQYPTDPYGLKDFEPMGWGQLTNIGKQRAYKLGHLLRERYDNFLGQIYTPDIVRAKSTDFDRTKMSALLALAGLFKPAPSQLWNEEVTWLPIPYEYDKGSYDFSLRRPLAYCPTYYKELESIYSSPEYLIVLKEHKKLLQYIAKNSGKPMNSLVDVFNIYQTLCSEKSLNLTLPEWANTVYDDIEELAGKQCEIENSNDILKKLNGGRMLGQVIKQMLAKTENKLYPEQTKIFLYSGHENNVINILAALDVFKAHVPKFSAAVLIELHYLKDSQQYAVKVFYSRDVDNSLEEQTLPGCGTLCPLTDFIRITEKHVPQNYTLECNSNIDLDFY</sequence>
<dbReference type="EC" id="3.1.3.2" evidence="3"/>
<evidence type="ECO:0000256" key="8">
    <source>
        <dbReference type="SAM" id="SignalP"/>
    </source>
</evidence>
<dbReference type="SUPFAM" id="SSF53254">
    <property type="entry name" value="Phosphoglycerate mutase-like"/>
    <property type="match status" value="1"/>
</dbReference>
<dbReference type="PANTHER" id="PTHR11567">
    <property type="entry name" value="ACID PHOSPHATASE-RELATED"/>
    <property type="match status" value="1"/>
</dbReference>
<keyword evidence="4 8" id="KW-0732">Signal</keyword>
<evidence type="ECO:0000256" key="5">
    <source>
        <dbReference type="ARBA" id="ARBA00022801"/>
    </source>
</evidence>
<dbReference type="Proteomes" id="UP001154078">
    <property type="component" value="Chromosome 3"/>
</dbReference>
<dbReference type="InterPro" id="IPR050645">
    <property type="entry name" value="Histidine_acid_phosphatase"/>
</dbReference>
<evidence type="ECO:0000313" key="10">
    <source>
        <dbReference type="Proteomes" id="UP001154078"/>
    </source>
</evidence>
<comment type="catalytic activity">
    <reaction evidence="1">
        <text>a phosphate monoester + H2O = an alcohol + phosphate</text>
        <dbReference type="Rhea" id="RHEA:15017"/>
        <dbReference type="ChEBI" id="CHEBI:15377"/>
        <dbReference type="ChEBI" id="CHEBI:30879"/>
        <dbReference type="ChEBI" id="CHEBI:43474"/>
        <dbReference type="ChEBI" id="CHEBI:67140"/>
        <dbReference type="EC" id="3.1.3.2"/>
    </reaction>
</comment>
<proteinExistence type="inferred from homology"/>
<dbReference type="CDD" id="cd07061">
    <property type="entry name" value="HP_HAP_like"/>
    <property type="match status" value="1"/>
</dbReference>
<evidence type="ECO:0000256" key="6">
    <source>
        <dbReference type="ARBA" id="ARBA00023157"/>
    </source>
</evidence>
<accession>A0A9P0B347</accession>
<dbReference type="InterPro" id="IPR029033">
    <property type="entry name" value="His_PPase_superfam"/>
</dbReference>
<dbReference type="EMBL" id="OV121134">
    <property type="protein sequence ID" value="CAH0554071.1"/>
    <property type="molecule type" value="Genomic_DNA"/>
</dbReference>
<feature type="signal peptide" evidence="8">
    <location>
        <begin position="1"/>
        <end position="21"/>
    </location>
</feature>
<evidence type="ECO:0000256" key="2">
    <source>
        <dbReference type="ARBA" id="ARBA00005375"/>
    </source>
</evidence>
<keyword evidence="6" id="KW-1015">Disulfide bond</keyword>
<dbReference type="Gene3D" id="3.40.50.1240">
    <property type="entry name" value="Phosphoglycerate mutase-like"/>
    <property type="match status" value="1"/>
</dbReference>
<evidence type="ECO:0000313" key="9">
    <source>
        <dbReference type="EMBL" id="CAH0554071.1"/>
    </source>
</evidence>
<evidence type="ECO:0000256" key="7">
    <source>
        <dbReference type="ARBA" id="ARBA00023180"/>
    </source>
</evidence>
<dbReference type="InterPro" id="IPR000560">
    <property type="entry name" value="His_Pase_clade-2"/>
</dbReference>
<keyword evidence="10" id="KW-1185">Reference proteome</keyword>
<dbReference type="GO" id="GO:0003993">
    <property type="term" value="F:acid phosphatase activity"/>
    <property type="evidence" value="ECO:0007669"/>
    <property type="project" value="UniProtKB-EC"/>
</dbReference>
<reference evidence="9" key="1">
    <citation type="submission" date="2021-12" db="EMBL/GenBank/DDBJ databases">
        <authorList>
            <person name="King R."/>
        </authorList>
    </citation>
    <scope>NUCLEOTIDE SEQUENCE</scope>
</reference>
<protein>
    <recommendedName>
        <fullName evidence="3">acid phosphatase</fullName>
        <ecNumber evidence="3">3.1.3.2</ecNumber>
    </recommendedName>
</protein>
<dbReference type="OrthoDB" id="10257284at2759"/>
<gene>
    <name evidence="9" type="ORF">MELIAE_LOCUS5924</name>
</gene>
<organism evidence="9 10">
    <name type="scientific">Brassicogethes aeneus</name>
    <name type="common">Rape pollen beetle</name>
    <name type="synonym">Meligethes aeneus</name>
    <dbReference type="NCBI Taxonomy" id="1431903"/>
    <lineage>
        <taxon>Eukaryota</taxon>
        <taxon>Metazoa</taxon>
        <taxon>Ecdysozoa</taxon>
        <taxon>Arthropoda</taxon>
        <taxon>Hexapoda</taxon>
        <taxon>Insecta</taxon>
        <taxon>Pterygota</taxon>
        <taxon>Neoptera</taxon>
        <taxon>Endopterygota</taxon>
        <taxon>Coleoptera</taxon>
        <taxon>Polyphaga</taxon>
        <taxon>Cucujiformia</taxon>
        <taxon>Nitidulidae</taxon>
        <taxon>Meligethinae</taxon>
        <taxon>Brassicogethes</taxon>
    </lineage>
</organism>
<dbReference type="AlphaFoldDB" id="A0A9P0B347"/>
<keyword evidence="5" id="KW-0378">Hydrolase</keyword>
<dbReference type="PANTHER" id="PTHR11567:SF211">
    <property type="entry name" value="PROSTATIC ACID PHOSPHATASE"/>
    <property type="match status" value="1"/>
</dbReference>
<keyword evidence="7" id="KW-0325">Glycoprotein</keyword>
<evidence type="ECO:0000256" key="4">
    <source>
        <dbReference type="ARBA" id="ARBA00022729"/>
    </source>
</evidence>
<name>A0A9P0B347_BRAAE</name>
<evidence type="ECO:0000256" key="3">
    <source>
        <dbReference type="ARBA" id="ARBA00012646"/>
    </source>
</evidence>
<evidence type="ECO:0000256" key="1">
    <source>
        <dbReference type="ARBA" id="ARBA00000032"/>
    </source>
</evidence>